<dbReference type="Gene3D" id="2.60.40.1230">
    <property type="match status" value="1"/>
</dbReference>
<dbReference type="RefSeq" id="XP_056081332.1">
    <property type="nucleotide sequence ID" value="XM_056221552.1"/>
</dbReference>
<keyword evidence="3" id="KW-0653">Protein transport</keyword>
<dbReference type="InterPro" id="IPR008942">
    <property type="entry name" value="ENTH_VHS"/>
</dbReference>
<dbReference type="Pfam" id="PF18308">
    <property type="entry name" value="GGA_N-GAT"/>
    <property type="match status" value="1"/>
</dbReference>
<dbReference type="CDD" id="cd14235">
    <property type="entry name" value="GAT_GGA_fungi"/>
    <property type="match status" value="1"/>
</dbReference>
<protein>
    <submittedName>
        <fullName evidence="12">Uncharacterized protein</fullName>
    </submittedName>
</protein>
<name>A0AA35IXY5_SACMI</name>
<dbReference type="GO" id="GO:0043328">
    <property type="term" value="P:protein transport to vacuole involved in ubiquitin-dependent protein catabolic process via the multivesicular body sorting pathway"/>
    <property type="evidence" value="ECO:0007669"/>
    <property type="project" value="TreeGrafter"/>
</dbReference>
<dbReference type="InterPro" id="IPR004152">
    <property type="entry name" value="GAT_dom"/>
</dbReference>
<dbReference type="Pfam" id="PF03127">
    <property type="entry name" value="GAT"/>
    <property type="match status" value="1"/>
</dbReference>
<dbReference type="GeneID" id="80917428"/>
<dbReference type="InterPro" id="IPR008153">
    <property type="entry name" value="GAE_dom"/>
</dbReference>
<comment type="function">
    <text evidence="6">May play a role in the regulation of membrane traffic through the trans-Golgi network.</text>
</comment>
<dbReference type="Gene3D" id="1.25.40.90">
    <property type="match status" value="1"/>
</dbReference>
<dbReference type="EMBL" id="OX365760">
    <property type="protein sequence ID" value="CAI4038217.1"/>
    <property type="molecule type" value="Genomic_DNA"/>
</dbReference>
<dbReference type="Proteomes" id="UP001161438">
    <property type="component" value="Chromosome 4"/>
</dbReference>
<reference evidence="12" key="1">
    <citation type="submission" date="2022-10" db="EMBL/GenBank/DDBJ databases">
        <authorList>
            <person name="Byrne P K."/>
        </authorList>
    </citation>
    <scope>NUCLEOTIDE SEQUENCE</scope>
    <source>
        <strain evidence="12">IFO1815</strain>
    </source>
</reference>
<dbReference type="GO" id="GO:0005829">
    <property type="term" value="C:cytosol"/>
    <property type="evidence" value="ECO:0007669"/>
    <property type="project" value="GOC"/>
</dbReference>
<dbReference type="SMART" id="SM00809">
    <property type="entry name" value="Alpha_adaptinC2"/>
    <property type="match status" value="1"/>
</dbReference>
<dbReference type="PROSITE" id="PS50179">
    <property type="entry name" value="VHS"/>
    <property type="match status" value="1"/>
</dbReference>
<evidence type="ECO:0000313" key="12">
    <source>
        <dbReference type="EMBL" id="CAI4038217.1"/>
    </source>
</evidence>
<dbReference type="PANTHER" id="PTHR47180:SF1">
    <property type="entry name" value="ADP-RIBOSYLATION FACTOR-BINDING PROTEIN GGA1-RELATED"/>
    <property type="match status" value="1"/>
</dbReference>
<evidence type="ECO:0000256" key="5">
    <source>
        <dbReference type="ARBA" id="ARBA00023054"/>
    </source>
</evidence>
<evidence type="ECO:0000256" key="7">
    <source>
        <dbReference type="ARBA" id="ARBA00065344"/>
    </source>
</evidence>
<dbReference type="PANTHER" id="PTHR47180">
    <property type="entry name" value="ADP-RIBOSYLATION FACTOR-BINDING PROTEIN GGA1-RELATED"/>
    <property type="match status" value="1"/>
</dbReference>
<feature type="domain" description="GAE" evidence="10">
    <location>
        <begin position="440"/>
        <end position="556"/>
    </location>
</feature>
<evidence type="ECO:0000256" key="3">
    <source>
        <dbReference type="ARBA" id="ARBA00022927"/>
    </source>
</evidence>
<dbReference type="GO" id="GO:0035091">
    <property type="term" value="F:phosphatidylinositol binding"/>
    <property type="evidence" value="ECO:0007669"/>
    <property type="project" value="InterPro"/>
</dbReference>
<comment type="subunit">
    <text evidence="7">Binds to ARF1 and ARF2.</text>
</comment>
<dbReference type="AlphaFoldDB" id="A0AA35IXY5"/>
<keyword evidence="5" id="KW-0175">Coiled coil</keyword>
<keyword evidence="2" id="KW-0813">Transport</keyword>
<dbReference type="InterPro" id="IPR002014">
    <property type="entry name" value="VHS_dom"/>
</dbReference>
<evidence type="ECO:0000256" key="4">
    <source>
        <dbReference type="ARBA" id="ARBA00023034"/>
    </source>
</evidence>
<dbReference type="CDD" id="cd16998">
    <property type="entry name" value="VHS_GGA_fungi"/>
    <property type="match status" value="1"/>
</dbReference>
<dbReference type="InterPro" id="IPR041198">
    <property type="entry name" value="GGA_N-GAT"/>
</dbReference>
<keyword evidence="4" id="KW-0333">Golgi apparatus</keyword>
<sequence>MPQGIELTSEPLRKPRSTESSLLRKIQRACRSTLPEPDLGLNLDVADYINSKQGATPREAVLAIEKLVNNGNTQAAVFALSLLDVLVKNCGYPLHLQISRKEFLNDLVKRFPEQPPLRYSKVQQMILKAIEEWYQTICKHASYKDDLQYINDMHKLLKYKGYTFPKVEKENLAVLSPNDQLRTTSELQEEQERAQAAKLEELLRSGKPDDLKEANKLMKVMAGFKDDAKLAVKEAINNELNKLKRKADLLDEMLNSTAEPDLENETIQELYGDLKSAQPKFKKLIEEEHDDNALVSNLLKFNDSVVQLLEKYNLIKSLKGEGQSAINMNESTKEFSLIDFGDDPAANIPPAPSSGKPLQPSEDLLGELNCSSLSSSPKPQKNSAFVTDIFRDSRSKTDIDLLDFDSPSIESMPANSSCSNSFDPLINLINNSGNIEEDSAQLQKQTLNESDHLRIDYKIVRESQAKIRLTIFYSNLGCDPITNVTLQLASPKSTTLLLQPQSGNYLQSNVKNGIQQIVSIEGMPLTSGKAIKLKWKANYSIKGVSKEESGTTTLPI</sequence>
<feature type="domain" description="GAT" evidence="11">
    <location>
        <begin position="192"/>
        <end position="317"/>
    </location>
</feature>
<dbReference type="GO" id="GO:0006895">
    <property type="term" value="P:Golgi to endosome transport"/>
    <property type="evidence" value="ECO:0007669"/>
    <property type="project" value="UniProtKB-ARBA"/>
</dbReference>
<dbReference type="PROSITE" id="PS50909">
    <property type="entry name" value="GAT"/>
    <property type="match status" value="1"/>
</dbReference>
<dbReference type="FunFam" id="1.20.58.160:FF:000003">
    <property type="entry name" value="VHS domain protein"/>
    <property type="match status" value="1"/>
</dbReference>
<dbReference type="GO" id="GO:0006896">
    <property type="term" value="P:Golgi to vacuole transport"/>
    <property type="evidence" value="ECO:0007669"/>
    <property type="project" value="TreeGrafter"/>
</dbReference>
<evidence type="ECO:0000259" key="9">
    <source>
        <dbReference type="PROSITE" id="PS50179"/>
    </source>
</evidence>
<organism evidence="12 13">
    <name type="scientific">Saccharomyces mikatae IFO 1815</name>
    <dbReference type="NCBI Taxonomy" id="226126"/>
    <lineage>
        <taxon>Eukaryota</taxon>
        <taxon>Fungi</taxon>
        <taxon>Dikarya</taxon>
        <taxon>Ascomycota</taxon>
        <taxon>Saccharomycotina</taxon>
        <taxon>Saccharomycetes</taxon>
        <taxon>Saccharomycetales</taxon>
        <taxon>Saccharomycetaceae</taxon>
        <taxon>Saccharomyces</taxon>
    </lineage>
</organism>
<dbReference type="Gene3D" id="1.20.5.170">
    <property type="match status" value="1"/>
</dbReference>
<dbReference type="Pfam" id="PF00790">
    <property type="entry name" value="VHS"/>
    <property type="match status" value="1"/>
</dbReference>
<evidence type="ECO:0000259" key="11">
    <source>
        <dbReference type="PROSITE" id="PS50909"/>
    </source>
</evidence>
<proteinExistence type="predicted"/>
<dbReference type="FunFam" id="1.25.40.90:FF:000008">
    <property type="entry name" value="VHS domain protein"/>
    <property type="match status" value="1"/>
</dbReference>
<dbReference type="PROSITE" id="PS50180">
    <property type="entry name" value="GAE"/>
    <property type="match status" value="1"/>
</dbReference>
<accession>A0AA35IXY5</accession>
<dbReference type="GO" id="GO:0005802">
    <property type="term" value="C:trans-Golgi network"/>
    <property type="evidence" value="ECO:0007669"/>
    <property type="project" value="TreeGrafter"/>
</dbReference>
<dbReference type="InterPro" id="IPR013041">
    <property type="entry name" value="Clathrin_app_Ig-like_sf"/>
</dbReference>
<evidence type="ECO:0000259" key="10">
    <source>
        <dbReference type="PROSITE" id="PS50180"/>
    </source>
</evidence>
<keyword evidence="13" id="KW-1185">Reference proteome</keyword>
<evidence type="ECO:0000256" key="6">
    <source>
        <dbReference type="ARBA" id="ARBA00053552"/>
    </source>
</evidence>
<gene>
    <name evidence="12" type="primary">SMKI04G5580</name>
    <name evidence="12" type="ORF">SMKI_04G5580</name>
</gene>
<evidence type="ECO:0000313" key="13">
    <source>
        <dbReference type="Proteomes" id="UP001161438"/>
    </source>
</evidence>
<evidence type="ECO:0000256" key="2">
    <source>
        <dbReference type="ARBA" id="ARBA00022448"/>
    </source>
</evidence>
<dbReference type="SUPFAM" id="SSF49348">
    <property type="entry name" value="Clathrin adaptor appendage domain"/>
    <property type="match status" value="1"/>
</dbReference>
<dbReference type="InterPro" id="IPR038425">
    <property type="entry name" value="GAT_sf"/>
</dbReference>
<dbReference type="SMART" id="SM00288">
    <property type="entry name" value="VHS"/>
    <property type="match status" value="1"/>
</dbReference>
<dbReference type="GO" id="GO:0043130">
    <property type="term" value="F:ubiquitin binding"/>
    <property type="evidence" value="ECO:0007669"/>
    <property type="project" value="InterPro"/>
</dbReference>
<dbReference type="SUPFAM" id="SSF89009">
    <property type="entry name" value="GAT-like domain"/>
    <property type="match status" value="1"/>
</dbReference>
<feature type="region of interest" description="Disordered" evidence="8">
    <location>
        <begin position="341"/>
        <end position="364"/>
    </location>
</feature>
<dbReference type="InterPro" id="IPR008152">
    <property type="entry name" value="Clathrin_a/b/g-adaptin_app_Ig"/>
</dbReference>
<evidence type="ECO:0000256" key="1">
    <source>
        <dbReference type="ARBA" id="ARBA00004601"/>
    </source>
</evidence>
<dbReference type="InterPro" id="IPR052653">
    <property type="entry name" value="ARF-binding"/>
</dbReference>
<comment type="subcellular location">
    <subcellularLocation>
        <location evidence="1">Golgi apparatus</location>
        <location evidence="1">trans-Golgi network</location>
    </subcellularLocation>
</comment>
<dbReference type="Pfam" id="PF02883">
    <property type="entry name" value="Alpha_adaptinC2"/>
    <property type="match status" value="1"/>
</dbReference>
<dbReference type="Gene3D" id="1.20.58.160">
    <property type="match status" value="1"/>
</dbReference>
<evidence type="ECO:0000256" key="8">
    <source>
        <dbReference type="SAM" id="MobiDB-lite"/>
    </source>
</evidence>
<feature type="domain" description="VHS" evidence="9">
    <location>
        <begin position="29"/>
        <end position="165"/>
    </location>
</feature>
<dbReference type="SUPFAM" id="SSF48464">
    <property type="entry name" value="ENTH/VHS domain"/>
    <property type="match status" value="1"/>
</dbReference>